<evidence type="ECO:0000259" key="13">
    <source>
        <dbReference type="PROSITE" id="PS50885"/>
    </source>
</evidence>
<accession>A0A6F8VDZ8</accession>
<evidence type="ECO:0000256" key="7">
    <source>
        <dbReference type="ARBA" id="ARBA00022777"/>
    </source>
</evidence>
<proteinExistence type="predicted"/>
<dbReference type="PANTHER" id="PTHR45436">
    <property type="entry name" value="SENSOR HISTIDINE KINASE YKOH"/>
    <property type="match status" value="1"/>
</dbReference>
<evidence type="ECO:0000256" key="3">
    <source>
        <dbReference type="ARBA" id="ARBA00012438"/>
    </source>
</evidence>
<evidence type="ECO:0000256" key="11">
    <source>
        <dbReference type="SAM" id="Phobius"/>
    </source>
</evidence>
<dbReference type="Gene3D" id="3.30.565.10">
    <property type="entry name" value="Histidine kinase-like ATPase, C-terminal domain"/>
    <property type="match status" value="1"/>
</dbReference>
<evidence type="ECO:0000256" key="2">
    <source>
        <dbReference type="ARBA" id="ARBA00004370"/>
    </source>
</evidence>
<name>A0A6F8VDZ8_9PROT</name>
<dbReference type="EC" id="2.7.13.3" evidence="3"/>
<dbReference type="Gene3D" id="1.10.287.130">
    <property type="match status" value="1"/>
</dbReference>
<dbReference type="PROSITE" id="PS50109">
    <property type="entry name" value="HIS_KIN"/>
    <property type="match status" value="1"/>
</dbReference>
<dbReference type="PRINTS" id="PR00344">
    <property type="entry name" value="BCTRLSENSOR"/>
</dbReference>
<dbReference type="SMART" id="SM00387">
    <property type="entry name" value="HATPase_c"/>
    <property type="match status" value="1"/>
</dbReference>
<feature type="transmembrane region" description="Helical" evidence="11">
    <location>
        <begin position="12"/>
        <end position="31"/>
    </location>
</feature>
<comment type="catalytic activity">
    <reaction evidence="1">
        <text>ATP + protein L-histidine = ADP + protein N-phospho-L-histidine.</text>
        <dbReference type="EC" id="2.7.13.3"/>
    </reaction>
</comment>
<feature type="domain" description="HAMP" evidence="13">
    <location>
        <begin position="157"/>
        <end position="210"/>
    </location>
</feature>
<evidence type="ECO:0000259" key="12">
    <source>
        <dbReference type="PROSITE" id="PS50109"/>
    </source>
</evidence>
<dbReference type="Pfam" id="PF00512">
    <property type="entry name" value="HisKA"/>
    <property type="match status" value="1"/>
</dbReference>
<feature type="transmembrane region" description="Helical" evidence="11">
    <location>
        <begin position="133"/>
        <end position="156"/>
    </location>
</feature>
<protein>
    <recommendedName>
        <fullName evidence="3">histidine kinase</fullName>
        <ecNumber evidence="3">2.7.13.3</ecNumber>
    </recommendedName>
</protein>
<keyword evidence="8 11" id="KW-1133">Transmembrane helix</keyword>
<keyword evidence="9" id="KW-0902">Two-component regulatory system</keyword>
<evidence type="ECO:0000256" key="9">
    <source>
        <dbReference type="ARBA" id="ARBA00023012"/>
    </source>
</evidence>
<dbReference type="EMBL" id="AP022853">
    <property type="protein sequence ID" value="BCB27938.1"/>
    <property type="molecule type" value="Genomic_DNA"/>
</dbReference>
<evidence type="ECO:0000256" key="8">
    <source>
        <dbReference type="ARBA" id="ARBA00022989"/>
    </source>
</evidence>
<keyword evidence="6 11" id="KW-0812">Transmembrane</keyword>
<dbReference type="InterPro" id="IPR036890">
    <property type="entry name" value="HATPase_C_sf"/>
</dbReference>
<dbReference type="SMART" id="SM00388">
    <property type="entry name" value="HisKA"/>
    <property type="match status" value="1"/>
</dbReference>
<dbReference type="GO" id="GO:0005886">
    <property type="term" value="C:plasma membrane"/>
    <property type="evidence" value="ECO:0007669"/>
    <property type="project" value="TreeGrafter"/>
</dbReference>
<dbReference type="Proteomes" id="UP000502260">
    <property type="component" value="Chromosome"/>
</dbReference>
<dbReference type="KEGG" id="slac:SKTS_28240"/>
<evidence type="ECO:0000256" key="6">
    <source>
        <dbReference type="ARBA" id="ARBA00022692"/>
    </source>
</evidence>
<dbReference type="InterPro" id="IPR003660">
    <property type="entry name" value="HAMP_dom"/>
</dbReference>
<dbReference type="AlphaFoldDB" id="A0A6F8VDZ8"/>
<dbReference type="InterPro" id="IPR003594">
    <property type="entry name" value="HATPase_dom"/>
</dbReference>
<comment type="subcellular location">
    <subcellularLocation>
        <location evidence="2">Membrane</location>
    </subcellularLocation>
</comment>
<evidence type="ECO:0000256" key="10">
    <source>
        <dbReference type="ARBA" id="ARBA00023136"/>
    </source>
</evidence>
<keyword evidence="7 14" id="KW-0418">Kinase</keyword>
<dbReference type="InterPro" id="IPR036097">
    <property type="entry name" value="HisK_dim/P_sf"/>
</dbReference>
<evidence type="ECO:0000256" key="5">
    <source>
        <dbReference type="ARBA" id="ARBA00022679"/>
    </source>
</evidence>
<dbReference type="PANTHER" id="PTHR45436:SF16">
    <property type="entry name" value="HISTIDINE KINASE"/>
    <property type="match status" value="1"/>
</dbReference>
<dbReference type="RefSeq" id="WP_173066470.1">
    <property type="nucleotide sequence ID" value="NZ_AP022853.1"/>
</dbReference>
<keyword evidence="4" id="KW-0597">Phosphoprotein</keyword>
<dbReference type="CDD" id="cd00082">
    <property type="entry name" value="HisKA"/>
    <property type="match status" value="1"/>
</dbReference>
<keyword evidence="10 11" id="KW-0472">Membrane</keyword>
<sequence>MNRHSLRFRLAFTFAWFGALVSLLLSIGLSFTAHNLGERLMDETLRAEIEDYMSRRARNPDSLPPATISVRGYVHVPGRKTEDIPPVLLELSPGKHQLTLNGTPYRAAVANKGEERYVMLFNELRQRQREEQFLMYLVSGALIMTLISAGIGWWLAGRVVAPVSELARRVSKAKPEDDAAEITKGFPRDEIGALARVFGGYLERMRAFIDRERAFTADVSHELRTPLAIVQGAVELLEDDPRLDEKQQKRIARIGRAAREMIDLSSALLLMAREETSDEAVKQDCDVWDVVMHAVETQRHLVSAQTTVELACRSRSRITAERTLLGIVAANLIRNAFAYTKAGTVSICLEEGCLTVSDSGPGIREEDIGKVFQRHFKGSTSAGSGIGLSLVKRICDRYGWETVIESSEGRGTTAQLFFATSPHHTPALAP</sequence>
<dbReference type="PROSITE" id="PS50885">
    <property type="entry name" value="HAMP"/>
    <property type="match status" value="1"/>
</dbReference>
<evidence type="ECO:0000313" key="15">
    <source>
        <dbReference type="Proteomes" id="UP000502260"/>
    </source>
</evidence>
<organism evidence="14 15">
    <name type="scientific">Sulfurimicrobium lacus</name>
    <dbReference type="NCBI Taxonomy" id="2715678"/>
    <lineage>
        <taxon>Bacteria</taxon>
        <taxon>Pseudomonadati</taxon>
        <taxon>Pseudomonadota</taxon>
        <taxon>Betaproteobacteria</taxon>
        <taxon>Nitrosomonadales</taxon>
        <taxon>Sulfuricellaceae</taxon>
        <taxon>Sulfurimicrobium</taxon>
    </lineage>
</organism>
<evidence type="ECO:0000256" key="4">
    <source>
        <dbReference type="ARBA" id="ARBA00022553"/>
    </source>
</evidence>
<dbReference type="SUPFAM" id="SSF55874">
    <property type="entry name" value="ATPase domain of HSP90 chaperone/DNA topoisomerase II/histidine kinase"/>
    <property type="match status" value="1"/>
</dbReference>
<feature type="domain" description="Histidine kinase" evidence="12">
    <location>
        <begin position="218"/>
        <end position="422"/>
    </location>
</feature>
<dbReference type="Gene3D" id="6.10.340.10">
    <property type="match status" value="1"/>
</dbReference>
<dbReference type="GO" id="GO:0000155">
    <property type="term" value="F:phosphorelay sensor kinase activity"/>
    <property type="evidence" value="ECO:0007669"/>
    <property type="project" value="InterPro"/>
</dbReference>
<dbReference type="InterPro" id="IPR004358">
    <property type="entry name" value="Sig_transdc_His_kin-like_C"/>
</dbReference>
<keyword evidence="15" id="KW-1185">Reference proteome</keyword>
<reference evidence="15" key="1">
    <citation type="submission" date="2020-03" db="EMBL/GenBank/DDBJ databases">
        <title>Complete genome sequence of sulfur-oxidizing bacterium skT11.</title>
        <authorList>
            <person name="Kanda M."/>
            <person name="Kojima H."/>
            <person name="Fukui M."/>
        </authorList>
    </citation>
    <scope>NUCLEOTIDE SEQUENCE [LARGE SCALE GENOMIC DNA]</scope>
    <source>
        <strain evidence="15">skT11</strain>
    </source>
</reference>
<dbReference type="SMART" id="SM00304">
    <property type="entry name" value="HAMP"/>
    <property type="match status" value="1"/>
</dbReference>
<evidence type="ECO:0000313" key="14">
    <source>
        <dbReference type="EMBL" id="BCB27938.1"/>
    </source>
</evidence>
<dbReference type="InterPro" id="IPR005467">
    <property type="entry name" value="His_kinase_dom"/>
</dbReference>
<dbReference type="SUPFAM" id="SSF47384">
    <property type="entry name" value="Homodimeric domain of signal transducing histidine kinase"/>
    <property type="match status" value="1"/>
</dbReference>
<keyword evidence="5" id="KW-0808">Transferase</keyword>
<dbReference type="Pfam" id="PF02518">
    <property type="entry name" value="HATPase_c"/>
    <property type="match status" value="1"/>
</dbReference>
<dbReference type="InterPro" id="IPR003661">
    <property type="entry name" value="HisK_dim/P_dom"/>
</dbReference>
<evidence type="ECO:0000256" key="1">
    <source>
        <dbReference type="ARBA" id="ARBA00000085"/>
    </source>
</evidence>
<gene>
    <name evidence="14" type="primary">colS</name>
    <name evidence="14" type="ORF">SKTS_28240</name>
</gene>
<dbReference type="InterPro" id="IPR050428">
    <property type="entry name" value="TCS_sensor_his_kinase"/>
</dbReference>